<evidence type="ECO:0000256" key="1">
    <source>
        <dbReference type="SAM" id="MobiDB-lite"/>
    </source>
</evidence>
<proteinExistence type="predicted"/>
<dbReference type="Proteomes" id="UP001476583">
    <property type="component" value="Chromosome"/>
</dbReference>
<protein>
    <submittedName>
        <fullName evidence="3">Tad domain-containing protein</fullName>
    </submittedName>
</protein>
<keyword evidence="2" id="KW-1133">Transmembrane helix</keyword>
<feature type="transmembrane region" description="Helical" evidence="2">
    <location>
        <begin position="12"/>
        <end position="34"/>
    </location>
</feature>
<name>A0ABZ2RJ07_ECTME</name>
<keyword evidence="4" id="KW-1185">Reference proteome</keyword>
<feature type="compositionally biased region" description="Pro residues" evidence="1">
    <location>
        <begin position="233"/>
        <end position="242"/>
    </location>
</feature>
<organism evidence="3 4">
    <name type="scientific">Ectopseudomonas mendocina</name>
    <name type="common">Pseudomonas mendocina</name>
    <dbReference type="NCBI Taxonomy" id="300"/>
    <lineage>
        <taxon>Bacteria</taxon>
        <taxon>Pseudomonadati</taxon>
        <taxon>Pseudomonadota</taxon>
        <taxon>Gammaproteobacteria</taxon>
        <taxon>Pseudomonadales</taxon>
        <taxon>Pseudomonadaceae</taxon>
        <taxon>Ectopseudomonas</taxon>
    </lineage>
</organism>
<accession>A0ABZ2RJ07</accession>
<gene>
    <name evidence="3" type="ORF">WG219_20145</name>
</gene>
<evidence type="ECO:0000313" key="4">
    <source>
        <dbReference type="Proteomes" id="UP001476583"/>
    </source>
</evidence>
<keyword evidence="2" id="KW-0472">Membrane</keyword>
<evidence type="ECO:0000313" key="3">
    <source>
        <dbReference type="EMBL" id="WXL25580.1"/>
    </source>
</evidence>
<sequence length="677" mass="73381">MNRKLQQGQAMVFGLLFVGITLIALIVMFNQGILTRDRVQLENAADAAVYSQAKLFARHQNLIAYTNRAIIANELSVGQVVALMSWSKRYANIAGWVNSFPAYQIPVAPPAPKPMISDILSVVTLPYQIIGMGVQAAATPVVSIYPRVVSSFNMIMGFFQKAFSIATFEAQISVPQEVVKQHRMTHRSDDNLEVATMSQLFLIQNFILTYFADYLSLADLINAATGANNEPAAPTPGTPPGPSSTGMEIEESNPTPGSIVSDFLGGSPASMLVSNSPEMHNRTPNSLSSIDARNSARYFAALLNGSRNDWLSKRNFNATVGFGIPEIPIYLGFINIKLGFSFEVGVFNNGGTAFVYNPLSIANASKGIPVYGWSSLDYSSMGAEFNISLAVELCMPFVGCVSIFDGEFGLGFGLPLGAGTHQLVTNQGDQKLFPSQWGTPADAMLYKKNVPYGDAMRPVHATTWGWAHMPIVPTSHGHMPSDVTIGYSGSPSFFSLGSDHAETGVSKEFTVAVSKPLESIRTSDNPDSLNLRQGRFALETNGVDDNPLVFLWGDGERMMTVSSAETFFAPPSGRDESANQYSPFWDARLREPSRFIEFIASGKIDIQELLGMLSITPSYVAGFLIDLAFDNVVKPGRDVMLDKIPAPLNTFARGPIEEITDKVLDEAKDGIIGAIPQ</sequence>
<keyword evidence="2" id="KW-0812">Transmembrane</keyword>
<reference evidence="3 4" key="1">
    <citation type="submission" date="2024-03" db="EMBL/GenBank/DDBJ databases">
        <title>Complete genome of BD2.</title>
        <authorList>
            <person name="Cao G."/>
        </authorList>
    </citation>
    <scope>NUCLEOTIDE SEQUENCE [LARGE SCALE GENOMIC DNA]</scope>
    <source>
        <strain evidence="3 4">BD2</strain>
    </source>
</reference>
<dbReference type="EMBL" id="CP148074">
    <property type="protein sequence ID" value="WXL25580.1"/>
    <property type="molecule type" value="Genomic_DNA"/>
</dbReference>
<evidence type="ECO:0000256" key="2">
    <source>
        <dbReference type="SAM" id="Phobius"/>
    </source>
</evidence>
<feature type="region of interest" description="Disordered" evidence="1">
    <location>
        <begin position="228"/>
        <end position="254"/>
    </location>
</feature>